<accession>A0A2J0LDB2</accession>
<dbReference type="SMART" id="SM00089">
    <property type="entry name" value="PKD"/>
    <property type="match status" value="1"/>
</dbReference>
<dbReference type="Gene3D" id="2.60.40.10">
    <property type="entry name" value="Immunoglobulins"/>
    <property type="match status" value="1"/>
</dbReference>
<dbReference type="SUPFAM" id="SSF48452">
    <property type="entry name" value="TPR-like"/>
    <property type="match status" value="1"/>
</dbReference>
<evidence type="ECO:0000313" key="4">
    <source>
        <dbReference type="EMBL" id="PIW65851.1"/>
    </source>
</evidence>
<name>A0A2J0LDB2_9BACT</name>
<dbReference type="InterPro" id="IPR019734">
    <property type="entry name" value="TPR_rpt"/>
</dbReference>
<gene>
    <name evidence="4" type="ORF">COW11_06360</name>
</gene>
<dbReference type="InterPro" id="IPR035986">
    <property type="entry name" value="PKD_dom_sf"/>
</dbReference>
<dbReference type="Pfam" id="PF18911">
    <property type="entry name" value="PKD_4"/>
    <property type="match status" value="1"/>
</dbReference>
<dbReference type="InterPro" id="IPR000601">
    <property type="entry name" value="PKD_dom"/>
</dbReference>
<keyword evidence="1" id="KW-0802">TPR repeat</keyword>
<evidence type="ECO:0000256" key="1">
    <source>
        <dbReference type="PROSITE-ProRule" id="PRU00339"/>
    </source>
</evidence>
<evidence type="ECO:0000313" key="5">
    <source>
        <dbReference type="Proteomes" id="UP000231267"/>
    </source>
</evidence>
<dbReference type="CDD" id="cd00146">
    <property type="entry name" value="PKD"/>
    <property type="match status" value="1"/>
</dbReference>
<dbReference type="InterPro" id="IPR013783">
    <property type="entry name" value="Ig-like_fold"/>
</dbReference>
<comment type="caution">
    <text evidence="4">The sequence shown here is derived from an EMBL/GenBank/DDBJ whole genome shotgun (WGS) entry which is preliminary data.</text>
</comment>
<reference evidence="4 5" key="1">
    <citation type="submission" date="2017-09" db="EMBL/GenBank/DDBJ databases">
        <title>Depth-based differentiation of microbial function through sediment-hosted aquifers and enrichment of novel symbionts in the deep terrestrial subsurface.</title>
        <authorList>
            <person name="Probst A.J."/>
            <person name="Ladd B."/>
            <person name="Jarett J.K."/>
            <person name="Geller-Mcgrath D.E."/>
            <person name="Sieber C.M."/>
            <person name="Emerson J.B."/>
            <person name="Anantharaman K."/>
            <person name="Thomas B.C."/>
            <person name="Malmstrom R."/>
            <person name="Stieglmeier M."/>
            <person name="Klingl A."/>
            <person name="Woyke T."/>
            <person name="Ryan C.M."/>
            <person name="Banfield J.F."/>
        </authorList>
    </citation>
    <scope>NUCLEOTIDE SEQUENCE [LARGE SCALE GENOMIC DNA]</scope>
    <source>
        <strain evidence="4">CG12_big_fil_rev_8_21_14_0_65_43_15</strain>
    </source>
</reference>
<dbReference type="EMBL" id="PFGP01000139">
    <property type="protein sequence ID" value="PIW65851.1"/>
    <property type="molecule type" value="Genomic_DNA"/>
</dbReference>
<feature type="repeat" description="TPR" evidence="1">
    <location>
        <begin position="35"/>
        <end position="68"/>
    </location>
</feature>
<dbReference type="InterPro" id="IPR011990">
    <property type="entry name" value="TPR-like_helical_dom_sf"/>
</dbReference>
<dbReference type="AlphaFoldDB" id="A0A2J0LDB2"/>
<protein>
    <recommendedName>
        <fullName evidence="3">PKD domain-containing protein</fullName>
    </recommendedName>
</protein>
<dbReference type="SUPFAM" id="SSF56935">
    <property type="entry name" value="Porins"/>
    <property type="match status" value="1"/>
</dbReference>
<dbReference type="InterPro" id="IPR022409">
    <property type="entry name" value="PKD/Chitinase_dom"/>
</dbReference>
<keyword evidence="2" id="KW-0732">Signal</keyword>
<dbReference type="Proteomes" id="UP000231267">
    <property type="component" value="Unassembled WGS sequence"/>
</dbReference>
<feature type="chain" id="PRO_5014455749" description="PKD domain-containing protein" evidence="2">
    <location>
        <begin position="28"/>
        <end position="801"/>
    </location>
</feature>
<evidence type="ECO:0000259" key="3">
    <source>
        <dbReference type="PROSITE" id="PS50093"/>
    </source>
</evidence>
<dbReference type="PROSITE" id="PS50005">
    <property type="entry name" value="TPR"/>
    <property type="match status" value="1"/>
</dbReference>
<dbReference type="PROSITE" id="PS50093">
    <property type="entry name" value="PKD"/>
    <property type="match status" value="1"/>
</dbReference>
<proteinExistence type="predicted"/>
<sequence length="801" mass="92973">MMHKNVKKIFAILISLSVCLGPGSSIALQPQPGQVDLAIARGCYLYDSGNMKEAMMEFEMILRLDPDNKAAKEYIDKIWRNMSENGISEQELQEQINGYKNAVMARKKIEVTDAFKPVIEYRRKPYKRFINQTTFGYNNRDVGNSADPSFNPDGFFIAEHVRMDDILRAQLPSVPKKMPKPRRGLDWNEFIFDATSSYDPDDQELSFYWDFGDGETSNLPVVRHKYEKEGDYTVILTVIDSSELACNTATAQRQIKVYKAIEEPAPGEVFMKPLGEEWQSNISIDARYHDNSHEDARLRRIMYSLSNPNGAAFIAGDTSTNFSRYTLRGLYYRGVNYALKNDDNEFRILWGAVPHFLARTQQHTNRDNGYIYPRKVFGARDLYKVSDRYKIGVSYMELKDSERVRMIDPNYNPKLNRVYSVEQHIDVAPETWKIKTENAYSTSDEDRTDKDILVTDEKLKDFAHYIYSSIQVPKFRLINSYERIGSDFRSYSDLAATTTTWLAGITSDREKIENYLEYRPFNFDPIYIDMNFSRIRNNLDRDNEIETNRQTNYGGALRFVPEMENWLPQSAIRLKFMNTLSVPGSEYASNDVSDRDIIFELAKQLYGVDLNTSYTRRRAVDNIETFETYTNIYNIRMAKELTDMVLFSTEYMHSNTQKDQDGSEGTIGRQNYFNVSTALYLWAGSNLSFGYSYQADSDKTGMLQDKKANIYSTTFSWPFSRYFFESGAQLNFTPYFTYQLDDNRDVGNRSVWTAACDATYQMSKDHRISASFLYREDQDDSLADAGTEDRRFLLTYKKIFQ</sequence>
<evidence type="ECO:0000256" key="2">
    <source>
        <dbReference type="SAM" id="SignalP"/>
    </source>
</evidence>
<feature type="signal peptide" evidence="2">
    <location>
        <begin position="1"/>
        <end position="27"/>
    </location>
</feature>
<dbReference type="Gene3D" id="1.25.40.10">
    <property type="entry name" value="Tetratricopeptide repeat domain"/>
    <property type="match status" value="1"/>
</dbReference>
<feature type="domain" description="PKD" evidence="3">
    <location>
        <begin position="189"/>
        <end position="241"/>
    </location>
</feature>
<dbReference type="SUPFAM" id="SSF49299">
    <property type="entry name" value="PKD domain"/>
    <property type="match status" value="1"/>
</dbReference>
<organism evidence="4 5">
    <name type="scientific">Candidatus Taenaricola geysiri</name>
    <dbReference type="NCBI Taxonomy" id="1974752"/>
    <lineage>
        <taxon>Bacteria</taxon>
        <taxon>Pseudomonadati</taxon>
        <taxon>Candidatus Omnitrophota</taxon>
        <taxon>Candidatus Taenaricola</taxon>
    </lineage>
</organism>